<organism evidence="2 3">
    <name type="scientific">Scopulibacillus darangshiensis</name>
    <dbReference type="NCBI Taxonomy" id="442528"/>
    <lineage>
        <taxon>Bacteria</taxon>
        <taxon>Bacillati</taxon>
        <taxon>Bacillota</taxon>
        <taxon>Bacilli</taxon>
        <taxon>Bacillales</taxon>
        <taxon>Sporolactobacillaceae</taxon>
        <taxon>Scopulibacillus</taxon>
    </lineage>
</organism>
<comment type="caution">
    <text evidence="2">The sequence shown here is derived from an EMBL/GenBank/DDBJ whole genome shotgun (WGS) entry which is preliminary data.</text>
</comment>
<keyword evidence="3" id="KW-1185">Reference proteome</keyword>
<name>A0A4R2P4S3_9BACL</name>
<evidence type="ECO:0000313" key="3">
    <source>
        <dbReference type="Proteomes" id="UP000295416"/>
    </source>
</evidence>
<feature type="transmembrane region" description="Helical" evidence="1">
    <location>
        <begin position="116"/>
        <end position="141"/>
    </location>
</feature>
<feature type="transmembrane region" description="Helical" evidence="1">
    <location>
        <begin position="93"/>
        <end position="110"/>
    </location>
</feature>
<dbReference type="EMBL" id="SLXK01000008">
    <property type="protein sequence ID" value="TCP29762.1"/>
    <property type="molecule type" value="Genomic_DNA"/>
</dbReference>
<keyword evidence="1" id="KW-1133">Transmembrane helix</keyword>
<gene>
    <name evidence="2" type="ORF">EV207_10854</name>
</gene>
<keyword evidence="1" id="KW-0472">Membrane</keyword>
<protein>
    <submittedName>
        <fullName evidence="2">Uncharacterized protein</fullName>
    </submittedName>
</protein>
<dbReference type="Proteomes" id="UP000295416">
    <property type="component" value="Unassembled WGS sequence"/>
</dbReference>
<proteinExistence type="predicted"/>
<evidence type="ECO:0000313" key="2">
    <source>
        <dbReference type="EMBL" id="TCP29762.1"/>
    </source>
</evidence>
<keyword evidence="1" id="KW-0812">Transmembrane</keyword>
<reference evidence="2 3" key="1">
    <citation type="submission" date="2019-03" db="EMBL/GenBank/DDBJ databases">
        <title>Genomic Encyclopedia of Type Strains, Phase IV (KMG-IV): sequencing the most valuable type-strain genomes for metagenomic binning, comparative biology and taxonomic classification.</title>
        <authorList>
            <person name="Goeker M."/>
        </authorList>
    </citation>
    <scope>NUCLEOTIDE SEQUENCE [LARGE SCALE GENOMIC DNA]</scope>
    <source>
        <strain evidence="2 3">DSM 19377</strain>
    </source>
</reference>
<sequence length="158" mass="17979">MGKSEALLWSIAFPGFGQLIDRQYIKGVLLVILEIVINVQAHFNDIIVLSFNGHIHAAIEAVNIQWLMFYPCVYFFSMWDAYRNAKGEKDDGAFLPFVFSAYFVTLGLIFSSEIRLFGILFGPVFLPMVFLIPGLIFGLIIKFFMNKKRQPAPDSSKE</sequence>
<evidence type="ECO:0000256" key="1">
    <source>
        <dbReference type="SAM" id="Phobius"/>
    </source>
</evidence>
<dbReference type="OrthoDB" id="1681794at2"/>
<feature type="transmembrane region" description="Helical" evidence="1">
    <location>
        <begin position="63"/>
        <end position="81"/>
    </location>
</feature>
<dbReference type="RefSeq" id="WP_132745329.1">
    <property type="nucleotide sequence ID" value="NZ_SLXK01000008.1"/>
</dbReference>
<accession>A0A4R2P4S3</accession>
<dbReference type="AlphaFoldDB" id="A0A4R2P4S3"/>